<keyword evidence="4" id="KW-0325">Glycoprotein</keyword>
<dbReference type="Pfam" id="PF00089">
    <property type="entry name" value="Trypsin"/>
    <property type="match status" value="1"/>
</dbReference>
<dbReference type="GO" id="GO:0005615">
    <property type="term" value="C:extracellular space"/>
    <property type="evidence" value="ECO:0007669"/>
    <property type="project" value="TreeGrafter"/>
</dbReference>
<proteinExistence type="predicted"/>
<evidence type="ECO:0000256" key="2">
    <source>
        <dbReference type="ARBA" id="ARBA00022525"/>
    </source>
</evidence>
<dbReference type="Gene3D" id="2.40.10.10">
    <property type="entry name" value="Trypsin-like serine proteases"/>
    <property type="match status" value="1"/>
</dbReference>
<sequence>EKVELCGGVLLGQFSVLTAARCLYQESDIQPYNFYKYLPVRALYIHEQFCPDRHNNDLALLELTQPLTFSSTLIHLCLPTKDFSENILMHPGKMGITRSQGASQIQKLSYMMLDDCRITMNISHQLSNKMFCMKKNRATRRCNGSLGKQTAESLAVDRNLTITRQCGHLLPGMPVATVDRGTVFLTGLLTSSSTDCDGLVFTKLSRYLSWIKSRLEESGGKGFCLLTTSFWCW</sequence>
<dbReference type="SMART" id="SM00020">
    <property type="entry name" value="Tryp_SPc"/>
    <property type="match status" value="1"/>
</dbReference>
<dbReference type="InterPro" id="IPR009003">
    <property type="entry name" value="Peptidase_S1_PA"/>
</dbReference>
<keyword evidence="2" id="KW-0964">Secreted</keyword>
<evidence type="ECO:0000256" key="1">
    <source>
        <dbReference type="ARBA" id="ARBA00004613"/>
    </source>
</evidence>
<dbReference type="InterPro" id="IPR050442">
    <property type="entry name" value="Peptidase_S1_coag_factors"/>
</dbReference>
<dbReference type="PROSITE" id="PS50240">
    <property type="entry name" value="TRYPSIN_DOM"/>
    <property type="match status" value="1"/>
</dbReference>
<keyword evidence="3" id="KW-1015">Disulfide bond</keyword>
<dbReference type="PRINTS" id="PR00722">
    <property type="entry name" value="CHYMOTRYPSIN"/>
</dbReference>
<dbReference type="Proteomes" id="UP000261620">
    <property type="component" value="Unplaced"/>
</dbReference>
<reference evidence="6" key="2">
    <citation type="submission" date="2025-09" db="UniProtKB">
        <authorList>
            <consortium name="Ensembl"/>
        </authorList>
    </citation>
    <scope>IDENTIFICATION</scope>
</reference>
<evidence type="ECO:0000313" key="6">
    <source>
        <dbReference type="Ensembl" id="ENSMMOP00000017424.1"/>
    </source>
</evidence>
<dbReference type="SUPFAM" id="SSF50494">
    <property type="entry name" value="Trypsin-like serine proteases"/>
    <property type="match status" value="1"/>
</dbReference>
<dbReference type="GO" id="GO:0004252">
    <property type="term" value="F:serine-type endopeptidase activity"/>
    <property type="evidence" value="ECO:0007669"/>
    <property type="project" value="InterPro"/>
</dbReference>
<feature type="domain" description="Peptidase S1" evidence="5">
    <location>
        <begin position="1"/>
        <end position="216"/>
    </location>
</feature>
<name>A0A3Q3X5Y4_MOLML</name>
<dbReference type="Ensembl" id="ENSMMOT00000017712.1">
    <property type="protein sequence ID" value="ENSMMOP00000017424.1"/>
    <property type="gene ID" value="ENSMMOG00000013241.1"/>
</dbReference>
<accession>A0A3Q3X5Y4</accession>
<dbReference type="OMA" id="ENNIATX"/>
<reference evidence="6" key="1">
    <citation type="submission" date="2025-08" db="UniProtKB">
        <authorList>
            <consortium name="Ensembl"/>
        </authorList>
    </citation>
    <scope>IDENTIFICATION</scope>
</reference>
<dbReference type="AlphaFoldDB" id="A0A3Q3X5Y4"/>
<evidence type="ECO:0000256" key="3">
    <source>
        <dbReference type="ARBA" id="ARBA00023157"/>
    </source>
</evidence>
<dbReference type="PANTHER" id="PTHR24278:SF35">
    <property type="entry name" value="PROTEIN Z, VITAMIN K-DEPENDENT PLASMA GLYCOPROTEIN B"/>
    <property type="match status" value="1"/>
</dbReference>
<protein>
    <recommendedName>
        <fullName evidence="5">Peptidase S1 domain-containing protein</fullName>
    </recommendedName>
</protein>
<evidence type="ECO:0000313" key="7">
    <source>
        <dbReference type="Proteomes" id="UP000261620"/>
    </source>
</evidence>
<evidence type="ECO:0000256" key="4">
    <source>
        <dbReference type="ARBA" id="ARBA00023180"/>
    </source>
</evidence>
<evidence type="ECO:0000259" key="5">
    <source>
        <dbReference type="PROSITE" id="PS50240"/>
    </source>
</evidence>
<keyword evidence="7" id="KW-1185">Reference proteome</keyword>
<dbReference type="InterPro" id="IPR001314">
    <property type="entry name" value="Peptidase_S1A"/>
</dbReference>
<comment type="subcellular location">
    <subcellularLocation>
        <location evidence="1">Secreted</location>
    </subcellularLocation>
</comment>
<dbReference type="InterPro" id="IPR043504">
    <property type="entry name" value="Peptidase_S1_PA_chymotrypsin"/>
</dbReference>
<organism evidence="6 7">
    <name type="scientific">Mola mola</name>
    <name type="common">Ocean sunfish</name>
    <name type="synonym">Tetraodon mola</name>
    <dbReference type="NCBI Taxonomy" id="94237"/>
    <lineage>
        <taxon>Eukaryota</taxon>
        <taxon>Metazoa</taxon>
        <taxon>Chordata</taxon>
        <taxon>Craniata</taxon>
        <taxon>Vertebrata</taxon>
        <taxon>Euteleostomi</taxon>
        <taxon>Actinopterygii</taxon>
        <taxon>Neopterygii</taxon>
        <taxon>Teleostei</taxon>
        <taxon>Neoteleostei</taxon>
        <taxon>Acanthomorphata</taxon>
        <taxon>Eupercaria</taxon>
        <taxon>Tetraodontiformes</taxon>
        <taxon>Molidae</taxon>
        <taxon>Mola</taxon>
    </lineage>
</organism>
<dbReference type="PANTHER" id="PTHR24278">
    <property type="entry name" value="COAGULATION FACTOR"/>
    <property type="match status" value="1"/>
</dbReference>
<dbReference type="STRING" id="94237.ENSMMOP00000017424"/>
<dbReference type="GO" id="GO:0006508">
    <property type="term" value="P:proteolysis"/>
    <property type="evidence" value="ECO:0007669"/>
    <property type="project" value="InterPro"/>
</dbReference>
<dbReference type="InterPro" id="IPR001254">
    <property type="entry name" value="Trypsin_dom"/>
</dbReference>